<name>A0A8S3TWY2_MYTED</name>
<keyword evidence="3 9" id="KW-1133">Transmembrane helix</keyword>
<dbReference type="Gene3D" id="1.20.1070.10">
    <property type="entry name" value="Rhodopsin 7-helix transmembrane proteins"/>
    <property type="match status" value="2"/>
</dbReference>
<dbReference type="GO" id="GO:0005886">
    <property type="term" value="C:plasma membrane"/>
    <property type="evidence" value="ECO:0007669"/>
    <property type="project" value="TreeGrafter"/>
</dbReference>
<evidence type="ECO:0000256" key="8">
    <source>
        <dbReference type="RuleBase" id="RU000688"/>
    </source>
</evidence>
<proteinExistence type="inferred from homology"/>
<evidence type="ECO:0000256" key="7">
    <source>
        <dbReference type="ARBA" id="ARBA00023224"/>
    </source>
</evidence>
<evidence type="ECO:0000259" key="10">
    <source>
        <dbReference type="PROSITE" id="PS50262"/>
    </source>
</evidence>
<comment type="similarity">
    <text evidence="8">Belongs to the G-protein coupled receptor 1 family.</text>
</comment>
<evidence type="ECO:0000256" key="3">
    <source>
        <dbReference type="ARBA" id="ARBA00022989"/>
    </source>
</evidence>
<dbReference type="AlphaFoldDB" id="A0A8S3TWY2"/>
<feature type="transmembrane region" description="Helical" evidence="9">
    <location>
        <begin position="120"/>
        <end position="140"/>
    </location>
</feature>
<reference evidence="11" key="1">
    <citation type="submission" date="2021-03" db="EMBL/GenBank/DDBJ databases">
        <authorList>
            <person name="Bekaert M."/>
        </authorList>
    </citation>
    <scope>NUCLEOTIDE SEQUENCE</scope>
</reference>
<keyword evidence="2 8" id="KW-0812">Transmembrane</keyword>
<dbReference type="GO" id="GO:0004930">
    <property type="term" value="F:G protein-coupled receptor activity"/>
    <property type="evidence" value="ECO:0007669"/>
    <property type="project" value="UniProtKB-KW"/>
</dbReference>
<feature type="transmembrane region" description="Helical" evidence="9">
    <location>
        <begin position="218"/>
        <end position="240"/>
    </location>
</feature>
<feature type="transmembrane region" description="Helical" evidence="9">
    <location>
        <begin position="69"/>
        <end position="93"/>
    </location>
</feature>
<feature type="domain" description="G-protein coupled receptors family 1 profile" evidence="10">
    <location>
        <begin position="393"/>
        <end position="603"/>
    </location>
</feature>
<dbReference type="Proteomes" id="UP000683360">
    <property type="component" value="Unassembled WGS sequence"/>
</dbReference>
<evidence type="ECO:0000256" key="5">
    <source>
        <dbReference type="ARBA" id="ARBA00023136"/>
    </source>
</evidence>
<dbReference type="InterPro" id="IPR017452">
    <property type="entry name" value="GPCR_Rhodpsn_7TM"/>
</dbReference>
<accession>A0A8S3TWY2</accession>
<dbReference type="EMBL" id="CAJPWZ010002441">
    <property type="protein sequence ID" value="CAG2238466.1"/>
    <property type="molecule type" value="Genomic_DNA"/>
</dbReference>
<dbReference type="PROSITE" id="PS50262">
    <property type="entry name" value="G_PROTEIN_RECEP_F1_2"/>
    <property type="match status" value="2"/>
</dbReference>
<evidence type="ECO:0000256" key="1">
    <source>
        <dbReference type="ARBA" id="ARBA00004141"/>
    </source>
</evidence>
<organism evidence="11 12">
    <name type="scientific">Mytilus edulis</name>
    <name type="common">Blue mussel</name>
    <dbReference type="NCBI Taxonomy" id="6550"/>
    <lineage>
        <taxon>Eukaryota</taxon>
        <taxon>Metazoa</taxon>
        <taxon>Spiralia</taxon>
        <taxon>Lophotrochozoa</taxon>
        <taxon>Mollusca</taxon>
        <taxon>Bivalvia</taxon>
        <taxon>Autobranchia</taxon>
        <taxon>Pteriomorphia</taxon>
        <taxon>Mytilida</taxon>
        <taxon>Mytiloidea</taxon>
        <taxon>Mytilidae</taxon>
        <taxon>Mytilinae</taxon>
        <taxon>Mytilus</taxon>
    </lineage>
</organism>
<evidence type="ECO:0000256" key="9">
    <source>
        <dbReference type="SAM" id="Phobius"/>
    </source>
</evidence>
<feature type="transmembrane region" description="Helical" evidence="9">
    <location>
        <begin position="435"/>
        <end position="459"/>
    </location>
</feature>
<keyword evidence="4 8" id="KW-0297">G-protein coupled receptor</keyword>
<dbReference type="PANTHER" id="PTHR24243:SF233">
    <property type="entry name" value="THYROTROPIN-RELEASING HORMONE RECEPTOR"/>
    <property type="match status" value="1"/>
</dbReference>
<feature type="transmembrane region" description="Helical" evidence="9">
    <location>
        <begin position="174"/>
        <end position="198"/>
    </location>
</feature>
<evidence type="ECO:0000313" key="11">
    <source>
        <dbReference type="EMBL" id="CAG2238466.1"/>
    </source>
</evidence>
<protein>
    <recommendedName>
        <fullName evidence="10">G-protein coupled receptors family 1 profile domain-containing protein</fullName>
    </recommendedName>
</protein>
<comment type="caution">
    <text evidence="11">The sequence shown here is derived from an EMBL/GenBank/DDBJ whole genome shotgun (WGS) entry which is preliminary data.</text>
</comment>
<evidence type="ECO:0000256" key="2">
    <source>
        <dbReference type="ARBA" id="ARBA00022692"/>
    </source>
</evidence>
<dbReference type="PROSITE" id="PS00237">
    <property type="entry name" value="G_PROTEIN_RECEP_F1_1"/>
    <property type="match status" value="2"/>
</dbReference>
<feature type="transmembrane region" description="Helical" evidence="9">
    <location>
        <begin position="484"/>
        <end position="506"/>
    </location>
</feature>
<evidence type="ECO:0000256" key="6">
    <source>
        <dbReference type="ARBA" id="ARBA00023170"/>
    </source>
</evidence>
<dbReference type="OrthoDB" id="10036964at2759"/>
<sequence>MSSFDSIPMSCLVMSVNSKVVNFCHSKLVPFLEFVVSSASIFTILAISIERYKVVCHPLSINKEKARQIIGTVIIVWIIAILTSAPILPITVFKDSRLKDGTPIQVCRIPVRKAWHKTYFFANAILIYFIPFLVLAVLYFKLCRELVPRKNQDKTTIELQAHTDNEKLRLRWQVVNIIATIVCVFFICHLPYRVVSIWLMLEDKQKLATMGLETYLNIIYSARLMLYLNHALNPILYNFVSTKFRMALRSFLSSKKHPNSYILNERRKSAYTFKPQYNSNKSTSVKFKKLQKDEIMFHDNESKSSSSKSRRKMNDFSPLYANVCDVKGDSKVVNIKEIKQQNTEMETDKSKLTPSLTMDIDAASVPTIRVRMETKEGYLLAITVENWNKPKSKLVPFLEFVVSSASIFTILAISIERYKVVCHPLSINKEKARQIIGTVIIVWIIAILTSAPILPITVFKDSRLKDGTPIQVCRIPVRKAWHKTYFFANAILIYFIPFLVLAVLYFKLCRELVPRKNQDKTTIELQAHTDNEKLRLRWQVVNIIATIVCVFFICHLPYRVVSIWLMLEDKQKLATMGLETYLNIIYSARLMLYLNHALNPIFV</sequence>
<feature type="transmembrane region" description="Helical" evidence="9">
    <location>
        <begin position="543"/>
        <end position="567"/>
    </location>
</feature>
<evidence type="ECO:0000313" key="12">
    <source>
        <dbReference type="Proteomes" id="UP000683360"/>
    </source>
</evidence>
<gene>
    <name evidence="11" type="ORF">MEDL_50873</name>
</gene>
<feature type="domain" description="G-protein coupled receptors family 1 profile" evidence="10">
    <location>
        <begin position="1"/>
        <end position="237"/>
    </location>
</feature>
<comment type="subcellular location">
    <subcellularLocation>
        <location evidence="1">Membrane</location>
        <topology evidence="1">Multi-pass membrane protein</topology>
    </subcellularLocation>
</comment>
<keyword evidence="5 9" id="KW-0472">Membrane</keyword>
<dbReference type="PANTHER" id="PTHR24243">
    <property type="entry name" value="G-PROTEIN COUPLED RECEPTOR"/>
    <property type="match status" value="1"/>
</dbReference>
<dbReference type="SUPFAM" id="SSF81321">
    <property type="entry name" value="Family A G protein-coupled receptor-like"/>
    <property type="match status" value="2"/>
</dbReference>
<dbReference type="InterPro" id="IPR000276">
    <property type="entry name" value="GPCR_Rhodpsn"/>
</dbReference>
<dbReference type="Pfam" id="PF00001">
    <property type="entry name" value="7tm_1"/>
    <property type="match status" value="2"/>
</dbReference>
<keyword evidence="12" id="KW-1185">Reference proteome</keyword>
<feature type="transmembrane region" description="Helical" evidence="9">
    <location>
        <begin position="28"/>
        <end position="49"/>
    </location>
</feature>
<keyword evidence="6 8" id="KW-0675">Receptor</keyword>
<dbReference type="PRINTS" id="PR00237">
    <property type="entry name" value="GPCRRHODOPSN"/>
</dbReference>
<evidence type="ECO:0000256" key="4">
    <source>
        <dbReference type="ARBA" id="ARBA00023040"/>
    </source>
</evidence>
<keyword evidence="7 8" id="KW-0807">Transducer</keyword>